<keyword evidence="7 8" id="KW-0131">Cell cycle</keyword>
<evidence type="ECO:0000256" key="5">
    <source>
        <dbReference type="ARBA" id="ARBA00022741"/>
    </source>
</evidence>
<keyword evidence="6 7" id="KW-0067">ATP-binding</keyword>
<evidence type="ECO:0000256" key="2">
    <source>
        <dbReference type="ARBA" id="ARBA00004752"/>
    </source>
</evidence>
<evidence type="ECO:0000256" key="7">
    <source>
        <dbReference type="HAMAP-Rule" id="MF_00639"/>
    </source>
</evidence>
<dbReference type="Gene3D" id="3.40.1190.10">
    <property type="entry name" value="Mur-like, catalytic domain"/>
    <property type="match status" value="1"/>
</dbReference>
<evidence type="ECO:0000259" key="9">
    <source>
        <dbReference type="Pfam" id="PF02875"/>
    </source>
</evidence>
<evidence type="ECO:0000256" key="8">
    <source>
        <dbReference type="RuleBase" id="RU003664"/>
    </source>
</evidence>
<comment type="similarity">
    <text evidence="7">Belongs to the MurCDEF family.</text>
</comment>
<dbReference type="GO" id="GO:0009252">
    <property type="term" value="P:peptidoglycan biosynthetic process"/>
    <property type="evidence" value="ECO:0007669"/>
    <property type="project" value="UniProtKB-UniRule"/>
</dbReference>
<dbReference type="Proteomes" id="UP000231550">
    <property type="component" value="Unassembled WGS sequence"/>
</dbReference>
<evidence type="ECO:0000256" key="6">
    <source>
        <dbReference type="ARBA" id="ARBA00022840"/>
    </source>
</evidence>
<gene>
    <name evidence="7 11" type="primary">murD</name>
    <name evidence="11" type="ORF">COV85_03385</name>
</gene>
<dbReference type="InterPro" id="IPR036565">
    <property type="entry name" value="Mur-like_cat_sf"/>
</dbReference>
<dbReference type="InterPro" id="IPR013221">
    <property type="entry name" value="Mur_ligase_cen"/>
</dbReference>
<evidence type="ECO:0000256" key="1">
    <source>
        <dbReference type="ARBA" id="ARBA00004496"/>
    </source>
</evidence>
<keyword evidence="3 7" id="KW-0963">Cytoplasm</keyword>
<dbReference type="NCBIfam" id="TIGR01087">
    <property type="entry name" value="murD"/>
    <property type="match status" value="1"/>
</dbReference>
<feature type="domain" description="Mur ligase C-terminal" evidence="9">
    <location>
        <begin position="314"/>
        <end position="438"/>
    </location>
</feature>
<dbReference type="GO" id="GO:0051301">
    <property type="term" value="P:cell division"/>
    <property type="evidence" value="ECO:0007669"/>
    <property type="project" value="UniProtKB-KW"/>
</dbReference>
<keyword evidence="7 8" id="KW-0133">Cell shape</keyword>
<keyword evidence="5 7" id="KW-0547">Nucleotide-binding</keyword>
<dbReference type="Pfam" id="PF02875">
    <property type="entry name" value="Mur_ligase_C"/>
    <property type="match status" value="1"/>
</dbReference>
<dbReference type="UniPathway" id="UPA00219"/>
<evidence type="ECO:0000259" key="10">
    <source>
        <dbReference type="Pfam" id="PF08245"/>
    </source>
</evidence>
<dbReference type="Pfam" id="PF08245">
    <property type="entry name" value="Mur_ligase_M"/>
    <property type="match status" value="1"/>
</dbReference>
<comment type="caution">
    <text evidence="11">The sequence shown here is derived from an EMBL/GenBank/DDBJ whole genome shotgun (WGS) entry which is preliminary data.</text>
</comment>
<comment type="function">
    <text evidence="7 8">Cell wall formation. Catalyzes the addition of glutamate to the nucleotide precursor UDP-N-acetylmuramoyl-L-alanine (UMA).</text>
</comment>
<dbReference type="Gene3D" id="3.90.190.20">
    <property type="entry name" value="Mur ligase, C-terminal domain"/>
    <property type="match status" value="1"/>
</dbReference>
<evidence type="ECO:0000256" key="3">
    <source>
        <dbReference type="ARBA" id="ARBA00022490"/>
    </source>
</evidence>
<evidence type="ECO:0000313" key="12">
    <source>
        <dbReference type="Proteomes" id="UP000231550"/>
    </source>
</evidence>
<dbReference type="Pfam" id="PF21799">
    <property type="entry name" value="MurD-like_N"/>
    <property type="match status" value="1"/>
</dbReference>
<accession>A0A2H0KPY8</accession>
<dbReference type="GO" id="GO:0008360">
    <property type="term" value="P:regulation of cell shape"/>
    <property type="evidence" value="ECO:0007669"/>
    <property type="project" value="UniProtKB-KW"/>
</dbReference>
<dbReference type="SUPFAM" id="SSF53244">
    <property type="entry name" value="MurD-like peptide ligases, peptide-binding domain"/>
    <property type="match status" value="1"/>
</dbReference>
<dbReference type="SUPFAM" id="SSF53623">
    <property type="entry name" value="MurD-like peptide ligases, catalytic domain"/>
    <property type="match status" value="1"/>
</dbReference>
<comment type="catalytic activity">
    <reaction evidence="7 8">
        <text>UDP-N-acetyl-alpha-D-muramoyl-L-alanine + D-glutamate + ATP = UDP-N-acetyl-alpha-D-muramoyl-L-alanyl-D-glutamate + ADP + phosphate + H(+)</text>
        <dbReference type="Rhea" id="RHEA:16429"/>
        <dbReference type="ChEBI" id="CHEBI:15378"/>
        <dbReference type="ChEBI" id="CHEBI:29986"/>
        <dbReference type="ChEBI" id="CHEBI:30616"/>
        <dbReference type="ChEBI" id="CHEBI:43474"/>
        <dbReference type="ChEBI" id="CHEBI:83898"/>
        <dbReference type="ChEBI" id="CHEBI:83900"/>
        <dbReference type="ChEBI" id="CHEBI:456216"/>
        <dbReference type="EC" id="6.3.2.9"/>
    </reaction>
</comment>
<dbReference type="GO" id="GO:0005524">
    <property type="term" value="F:ATP binding"/>
    <property type="evidence" value="ECO:0007669"/>
    <property type="project" value="UniProtKB-UniRule"/>
</dbReference>
<dbReference type="GO" id="GO:0008764">
    <property type="term" value="F:UDP-N-acetylmuramoylalanine-D-glutamate ligase activity"/>
    <property type="evidence" value="ECO:0007669"/>
    <property type="project" value="UniProtKB-UniRule"/>
</dbReference>
<dbReference type="EMBL" id="PCVN01000086">
    <property type="protein sequence ID" value="PIQ74206.1"/>
    <property type="molecule type" value="Genomic_DNA"/>
</dbReference>
<feature type="domain" description="Mur ligase central" evidence="10">
    <location>
        <begin position="136"/>
        <end position="288"/>
    </location>
</feature>
<evidence type="ECO:0000313" key="11">
    <source>
        <dbReference type="EMBL" id="PIQ74206.1"/>
    </source>
</evidence>
<dbReference type="GO" id="GO:0005737">
    <property type="term" value="C:cytoplasm"/>
    <property type="evidence" value="ECO:0007669"/>
    <property type="project" value="UniProtKB-SubCell"/>
</dbReference>
<sequence>MRQSLVDILTTKKFQNKKVLIMGLGLHGGGVGAAKFFVSVGARVTVTDLRTKKQLGKSFGKLKGLPIKYVLGKHQGKDFARADLIIRNPAVPDDSPYLKIARKHNVPIDTDVGIFFATLRAATLRAELCPAQVIGVTGTRGKSTTATLIYELLKTRYKNVILAGNIRKSVLLELPRLTKKSIVVLELSSWQLEGLQKHKKSPHIAVVTTILPDHLNRYKNMRGYINAKKIIFKYQTPDDYLFLNKNDKIVSGFAGEAVSKTVFFRSGDARKYQTNLPGKHNLANIAAAVKVARHFDVPEINIQKTLRKFSGLGGRMEFVLEANGVKYINDTCATTPDAAIAAIITITNQLARGGNLFLIAGGADKKLDFKGLARLVAKKVRAVILLPGTATEKLEKTIRAEIRNKKLKIQRVDNMKKAVRAATAYAKRGDAVLLSPACASFGLFRHEFERGDEFKKAARALK</sequence>
<dbReference type="InterPro" id="IPR004101">
    <property type="entry name" value="Mur_ligase_C"/>
</dbReference>
<dbReference type="SUPFAM" id="SSF51984">
    <property type="entry name" value="MurCD N-terminal domain"/>
    <property type="match status" value="1"/>
</dbReference>
<keyword evidence="4 7" id="KW-0436">Ligase</keyword>
<dbReference type="Gene3D" id="3.40.50.720">
    <property type="entry name" value="NAD(P)-binding Rossmann-like Domain"/>
    <property type="match status" value="1"/>
</dbReference>
<keyword evidence="7 8" id="KW-0132">Cell division</keyword>
<dbReference type="GO" id="GO:0071555">
    <property type="term" value="P:cell wall organization"/>
    <property type="evidence" value="ECO:0007669"/>
    <property type="project" value="UniProtKB-KW"/>
</dbReference>
<dbReference type="InterPro" id="IPR005762">
    <property type="entry name" value="MurD"/>
</dbReference>
<evidence type="ECO:0000256" key="4">
    <source>
        <dbReference type="ARBA" id="ARBA00022598"/>
    </source>
</evidence>
<keyword evidence="7 8" id="KW-0961">Cell wall biogenesis/degradation</keyword>
<organism evidence="11 12">
    <name type="scientific">Candidatus Portnoybacteria bacterium CG11_big_fil_rev_8_21_14_0_20_44_10</name>
    <dbReference type="NCBI Taxonomy" id="1974818"/>
    <lineage>
        <taxon>Bacteria</taxon>
        <taxon>Candidatus Portnoyibacteriota</taxon>
    </lineage>
</organism>
<reference evidence="11 12" key="1">
    <citation type="submission" date="2017-09" db="EMBL/GenBank/DDBJ databases">
        <title>Depth-based differentiation of microbial function through sediment-hosted aquifers and enrichment of novel symbionts in the deep terrestrial subsurface.</title>
        <authorList>
            <person name="Probst A.J."/>
            <person name="Ladd B."/>
            <person name="Jarett J.K."/>
            <person name="Geller-Mcgrath D.E."/>
            <person name="Sieber C.M."/>
            <person name="Emerson J.B."/>
            <person name="Anantharaman K."/>
            <person name="Thomas B.C."/>
            <person name="Malmstrom R."/>
            <person name="Stieglmeier M."/>
            <person name="Klingl A."/>
            <person name="Woyke T."/>
            <person name="Ryan C.M."/>
            <person name="Banfield J.F."/>
        </authorList>
    </citation>
    <scope>NUCLEOTIDE SEQUENCE [LARGE SCALE GENOMIC DNA]</scope>
    <source>
        <strain evidence="11">CG11_big_fil_rev_8_21_14_0_20_44_10</strain>
    </source>
</reference>
<comment type="pathway">
    <text evidence="2 7 8">Cell wall biogenesis; peptidoglycan biosynthesis.</text>
</comment>
<dbReference type="AlphaFoldDB" id="A0A2H0KPY8"/>
<comment type="subcellular location">
    <subcellularLocation>
        <location evidence="1 7 8">Cytoplasm</location>
    </subcellularLocation>
</comment>
<dbReference type="HAMAP" id="MF_00639">
    <property type="entry name" value="MurD"/>
    <property type="match status" value="1"/>
</dbReference>
<keyword evidence="7 8" id="KW-0573">Peptidoglycan synthesis</keyword>
<proteinExistence type="inferred from homology"/>
<dbReference type="EC" id="6.3.2.9" evidence="7 8"/>
<dbReference type="PANTHER" id="PTHR43692">
    <property type="entry name" value="UDP-N-ACETYLMURAMOYLALANINE--D-GLUTAMATE LIGASE"/>
    <property type="match status" value="1"/>
</dbReference>
<dbReference type="InterPro" id="IPR036615">
    <property type="entry name" value="Mur_ligase_C_dom_sf"/>
</dbReference>
<feature type="binding site" evidence="7">
    <location>
        <begin position="138"/>
        <end position="144"/>
    </location>
    <ligand>
        <name>ATP</name>
        <dbReference type="ChEBI" id="CHEBI:30616"/>
    </ligand>
</feature>
<dbReference type="PANTHER" id="PTHR43692:SF1">
    <property type="entry name" value="UDP-N-ACETYLMURAMOYLALANINE--D-GLUTAMATE LIGASE"/>
    <property type="match status" value="1"/>
</dbReference>
<protein>
    <recommendedName>
        <fullName evidence="7 8">UDP-N-acetylmuramoylalanine--D-glutamate ligase</fullName>
        <ecNumber evidence="7 8">6.3.2.9</ecNumber>
    </recommendedName>
    <alternativeName>
        <fullName evidence="7">D-glutamic acid-adding enzyme</fullName>
    </alternativeName>
    <alternativeName>
        <fullName evidence="7">UDP-N-acetylmuramoyl-L-alanyl-D-glutamate synthetase</fullName>
    </alternativeName>
</protein>
<name>A0A2H0KPY8_9BACT</name>